<feature type="domain" description="Integrase catalytic" evidence="1">
    <location>
        <begin position="67"/>
        <end position="216"/>
    </location>
</feature>
<organism evidence="2 3">
    <name type="scientific">Phytophthora lilii</name>
    <dbReference type="NCBI Taxonomy" id="2077276"/>
    <lineage>
        <taxon>Eukaryota</taxon>
        <taxon>Sar</taxon>
        <taxon>Stramenopiles</taxon>
        <taxon>Oomycota</taxon>
        <taxon>Peronosporomycetes</taxon>
        <taxon>Peronosporales</taxon>
        <taxon>Peronosporaceae</taxon>
        <taxon>Phytophthora</taxon>
    </lineage>
</organism>
<evidence type="ECO:0000313" key="2">
    <source>
        <dbReference type="EMBL" id="GMF65462.1"/>
    </source>
</evidence>
<name>A0A9W6YHZ8_9STRA</name>
<dbReference type="AlphaFoldDB" id="A0A9W6YHZ8"/>
<dbReference type="Gene3D" id="3.30.420.10">
    <property type="entry name" value="Ribonuclease H-like superfamily/Ribonuclease H"/>
    <property type="match status" value="1"/>
</dbReference>
<gene>
    <name evidence="2" type="ORF">Plil01_001812100</name>
</gene>
<dbReference type="InterPro" id="IPR012337">
    <property type="entry name" value="RNaseH-like_sf"/>
</dbReference>
<dbReference type="InterPro" id="IPR036397">
    <property type="entry name" value="RNaseH_sf"/>
</dbReference>
<dbReference type="OrthoDB" id="6621683at2759"/>
<dbReference type="PANTHER" id="PTHR46585">
    <property type="entry name" value="INTEGRASE CORE DOMAIN CONTAINING PROTEIN"/>
    <property type="match status" value="1"/>
</dbReference>
<evidence type="ECO:0000313" key="3">
    <source>
        <dbReference type="Proteomes" id="UP001165083"/>
    </source>
</evidence>
<dbReference type="PANTHER" id="PTHR46585:SF1">
    <property type="entry name" value="CHROMO DOMAIN-CONTAINING PROTEIN"/>
    <property type="match status" value="1"/>
</dbReference>
<protein>
    <submittedName>
        <fullName evidence="2">Unnamed protein product</fullName>
    </submittedName>
</protein>
<dbReference type="SUPFAM" id="SSF53098">
    <property type="entry name" value="Ribonuclease H-like"/>
    <property type="match status" value="1"/>
</dbReference>
<dbReference type="PROSITE" id="PS50994">
    <property type="entry name" value="INTEGRASE"/>
    <property type="match status" value="1"/>
</dbReference>
<sequence length="324" mass="37311">MDAKQQFLANLYNDPEYGFVGKQALYRRAKTLDRTITMKDVSRFYQSRLDIQRFQDQKPQYGEFNIASDNPNSWQMDLAFWLKKPLLTAININSRLGYAELLPNKTGKAVLEAIKVFTKANRVEILTTDNGSEFMNKAARAYFKSEGVDHYNNEPGDHTTVGKIERFNRTLKQRLMKLPEGTTIDSKLIKALIRNYNNSINRAIGMTPNKAKGTIMTDDLHHNKTLMTKLDNELGVGQSVLYRLKKGTFDKEGARWSKAVHQIVGIDGYRIQIRSKNRHTLYKSPNDLKIVKAKTTDAPFESRQIYEAERILNHRKVKSGKLKY</sequence>
<reference evidence="2" key="1">
    <citation type="submission" date="2023-04" db="EMBL/GenBank/DDBJ databases">
        <title>Phytophthora lilii NBRC 32176.</title>
        <authorList>
            <person name="Ichikawa N."/>
            <person name="Sato H."/>
            <person name="Tonouchi N."/>
        </authorList>
    </citation>
    <scope>NUCLEOTIDE SEQUENCE</scope>
    <source>
        <strain evidence="2">NBRC 32176</strain>
    </source>
</reference>
<evidence type="ECO:0000259" key="1">
    <source>
        <dbReference type="PROSITE" id="PS50994"/>
    </source>
</evidence>
<dbReference type="EMBL" id="BSXW01012473">
    <property type="protein sequence ID" value="GMF65462.1"/>
    <property type="molecule type" value="Genomic_DNA"/>
</dbReference>
<dbReference type="InterPro" id="IPR001584">
    <property type="entry name" value="Integrase_cat-core"/>
</dbReference>
<proteinExistence type="predicted"/>
<dbReference type="GO" id="GO:0003676">
    <property type="term" value="F:nucleic acid binding"/>
    <property type="evidence" value="ECO:0007669"/>
    <property type="project" value="InterPro"/>
</dbReference>
<keyword evidence="3" id="KW-1185">Reference proteome</keyword>
<dbReference type="Proteomes" id="UP001165083">
    <property type="component" value="Unassembled WGS sequence"/>
</dbReference>
<dbReference type="Pfam" id="PF00665">
    <property type="entry name" value="rve"/>
    <property type="match status" value="1"/>
</dbReference>
<comment type="caution">
    <text evidence="2">The sequence shown here is derived from an EMBL/GenBank/DDBJ whole genome shotgun (WGS) entry which is preliminary data.</text>
</comment>
<dbReference type="GO" id="GO:0015074">
    <property type="term" value="P:DNA integration"/>
    <property type="evidence" value="ECO:0007669"/>
    <property type="project" value="InterPro"/>
</dbReference>
<accession>A0A9W6YHZ8</accession>